<gene>
    <name evidence="4" type="ORF">ACFQ2Z_13650</name>
</gene>
<dbReference type="SUPFAM" id="SSF46689">
    <property type="entry name" value="Homeodomain-like"/>
    <property type="match status" value="1"/>
</dbReference>
<dbReference type="Gene3D" id="1.10.357.10">
    <property type="entry name" value="Tetracycline Repressor, domain 2"/>
    <property type="match status" value="1"/>
</dbReference>
<dbReference type="InterPro" id="IPR009057">
    <property type="entry name" value="Homeodomain-like_sf"/>
</dbReference>
<protein>
    <submittedName>
        <fullName evidence="4">TetR/AcrR family transcriptional regulator</fullName>
    </submittedName>
</protein>
<reference evidence="5" key="1">
    <citation type="journal article" date="2019" name="Int. J. Syst. Evol. Microbiol.">
        <title>The Global Catalogue of Microorganisms (GCM) 10K type strain sequencing project: providing services to taxonomists for standard genome sequencing and annotation.</title>
        <authorList>
            <consortium name="The Broad Institute Genomics Platform"/>
            <consortium name="The Broad Institute Genome Sequencing Center for Infectious Disease"/>
            <person name="Wu L."/>
            <person name="Ma J."/>
        </authorList>
    </citation>
    <scope>NUCLEOTIDE SEQUENCE [LARGE SCALE GENOMIC DNA]</scope>
    <source>
        <strain evidence="5">CCUG 48216</strain>
    </source>
</reference>
<feature type="DNA-binding region" description="H-T-H motif" evidence="2">
    <location>
        <begin position="33"/>
        <end position="52"/>
    </location>
</feature>
<proteinExistence type="predicted"/>
<dbReference type="InterPro" id="IPR050624">
    <property type="entry name" value="HTH-type_Tx_Regulator"/>
</dbReference>
<accession>A0ABW3SC85</accession>
<dbReference type="PANTHER" id="PTHR43479:SF11">
    <property type="entry name" value="ACREF_ENVCD OPERON REPRESSOR-RELATED"/>
    <property type="match status" value="1"/>
</dbReference>
<dbReference type="EMBL" id="JBHTKZ010000025">
    <property type="protein sequence ID" value="MFD1182406.1"/>
    <property type="molecule type" value="Genomic_DNA"/>
</dbReference>
<dbReference type="InterPro" id="IPR001647">
    <property type="entry name" value="HTH_TetR"/>
</dbReference>
<name>A0ABW3SC85_9BACL</name>
<evidence type="ECO:0000313" key="5">
    <source>
        <dbReference type="Proteomes" id="UP001597211"/>
    </source>
</evidence>
<dbReference type="PROSITE" id="PS50977">
    <property type="entry name" value="HTH_TETR_2"/>
    <property type="match status" value="1"/>
</dbReference>
<comment type="caution">
    <text evidence="4">The sequence shown here is derived from an EMBL/GenBank/DDBJ whole genome shotgun (WGS) entry which is preliminary data.</text>
</comment>
<evidence type="ECO:0000259" key="3">
    <source>
        <dbReference type="PROSITE" id="PS50977"/>
    </source>
</evidence>
<dbReference type="Proteomes" id="UP001597211">
    <property type="component" value="Unassembled WGS sequence"/>
</dbReference>
<dbReference type="Pfam" id="PF00440">
    <property type="entry name" value="TetR_N"/>
    <property type="match status" value="1"/>
</dbReference>
<evidence type="ECO:0000256" key="1">
    <source>
        <dbReference type="ARBA" id="ARBA00023125"/>
    </source>
</evidence>
<sequence>MERSADQPQNKTKSKMLKKLAAVTKKEGFQSLRMDDIAKAMDVSRATMYKYFSSKDEVVEELVQTYEDYIDGLVLETAQGIEDSFGTRFLKLFEQSVLLIESVTDVFLRDLQTSYPDLFGRIKDAMHRRERKMVEFYRDGMKRGVFNEVNIMFLLLQDDVMLREILTAKYIMYNETTLEQVLRDYYEFKKIQLFKAGKQTLVDDAEFEPVMEHILQKFKRNVV</sequence>
<dbReference type="PANTHER" id="PTHR43479">
    <property type="entry name" value="ACREF/ENVCD OPERON REPRESSOR-RELATED"/>
    <property type="match status" value="1"/>
</dbReference>
<organism evidence="4 5">
    <name type="scientific">Paenibacillus timonensis</name>
    <dbReference type="NCBI Taxonomy" id="225915"/>
    <lineage>
        <taxon>Bacteria</taxon>
        <taxon>Bacillati</taxon>
        <taxon>Bacillota</taxon>
        <taxon>Bacilli</taxon>
        <taxon>Bacillales</taxon>
        <taxon>Paenibacillaceae</taxon>
        <taxon>Paenibacillus</taxon>
    </lineage>
</organism>
<evidence type="ECO:0000313" key="4">
    <source>
        <dbReference type="EMBL" id="MFD1182406.1"/>
    </source>
</evidence>
<keyword evidence="5" id="KW-1185">Reference proteome</keyword>
<dbReference type="RefSeq" id="WP_240269581.1">
    <property type="nucleotide sequence ID" value="NZ_JAKSXN010000028.1"/>
</dbReference>
<keyword evidence="1 2" id="KW-0238">DNA-binding</keyword>
<feature type="domain" description="HTH tetR-type" evidence="3">
    <location>
        <begin position="10"/>
        <end position="70"/>
    </location>
</feature>
<evidence type="ECO:0000256" key="2">
    <source>
        <dbReference type="PROSITE-ProRule" id="PRU00335"/>
    </source>
</evidence>